<evidence type="ECO:0000256" key="1">
    <source>
        <dbReference type="SAM" id="MobiDB-lite"/>
    </source>
</evidence>
<proteinExistence type="predicted"/>
<evidence type="ECO:0000313" key="3">
    <source>
        <dbReference type="Proteomes" id="UP001500466"/>
    </source>
</evidence>
<protein>
    <submittedName>
        <fullName evidence="2">Uncharacterized protein</fullName>
    </submittedName>
</protein>
<dbReference type="Proteomes" id="UP001500466">
    <property type="component" value="Unassembled WGS sequence"/>
</dbReference>
<dbReference type="EMBL" id="BAABHS010000076">
    <property type="protein sequence ID" value="GAA4998023.1"/>
    <property type="molecule type" value="Genomic_DNA"/>
</dbReference>
<organism evidence="2 3">
    <name type="scientific">Yinghuangia aomiensis</name>
    <dbReference type="NCBI Taxonomy" id="676205"/>
    <lineage>
        <taxon>Bacteria</taxon>
        <taxon>Bacillati</taxon>
        <taxon>Actinomycetota</taxon>
        <taxon>Actinomycetes</taxon>
        <taxon>Kitasatosporales</taxon>
        <taxon>Streptomycetaceae</taxon>
        <taxon>Yinghuangia</taxon>
    </lineage>
</organism>
<reference evidence="3" key="1">
    <citation type="journal article" date="2019" name="Int. J. Syst. Evol. Microbiol.">
        <title>The Global Catalogue of Microorganisms (GCM) 10K type strain sequencing project: providing services to taxonomists for standard genome sequencing and annotation.</title>
        <authorList>
            <consortium name="The Broad Institute Genomics Platform"/>
            <consortium name="The Broad Institute Genome Sequencing Center for Infectious Disease"/>
            <person name="Wu L."/>
            <person name="Ma J."/>
        </authorList>
    </citation>
    <scope>NUCLEOTIDE SEQUENCE [LARGE SCALE GENOMIC DNA]</scope>
    <source>
        <strain evidence="3">JCM 17986</strain>
    </source>
</reference>
<accession>A0ABP9IHL2</accession>
<evidence type="ECO:0000313" key="2">
    <source>
        <dbReference type="EMBL" id="GAA4998023.1"/>
    </source>
</evidence>
<feature type="region of interest" description="Disordered" evidence="1">
    <location>
        <begin position="81"/>
        <end position="129"/>
    </location>
</feature>
<dbReference type="RefSeq" id="WP_345681250.1">
    <property type="nucleotide sequence ID" value="NZ_BAABHS010000076.1"/>
</dbReference>
<gene>
    <name evidence="2" type="ORF">GCM10023205_84750</name>
</gene>
<comment type="caution">
    <text evidence="2">The sequence shown here is derived from an EMBL/GenBank/DDBJ whole genome shotgun (WGS) entry which is preliminary data.</text>
</comment>
<name>A0ABP9IHL2_9ACTN</name>
<keyword evidence="3" id="KW-1185">Reference proteome</keyword>
<sequence>MNARIDYVPIGMKCQGGRFTEYAISDEALHGIVHWLTGPTDRLQTDEEIAYYRRNWQEVRPELMPPGTTLVLTQTIWADPDDPEVGGSVGTTHLAAGPVAPCRPAPDPTAPRFSSENGQPRIELPQPRG</sequence>